<comment type="catalytic activity">
    <reaction evidence="8">
        <text>adenosine + phosphate = alpha-D-ribose 1-phosphate + adenine</text>
        <dbReference type="Rhea" id="RHEA:27642"/>
        <dbReference type="ChEBI" id="CHEBI:16335"/>
        <dbReference type="ChEBI" id="CHEBI:16708"/>
        <dbReference type="ChEBI" id="CHEBI:43474"/>
        <dbReference type="ChEBI" id="CHEBI:57720"/>
        <dbReference type="EC" id="2.4.2.1"/>
    </reaction>
    <physiologicalReaction direction="left-to-right" evidence="8">
        <dbReference type="Rhea" id="RHEA:27643"/>
    </physiologicalReaction>
</comment>
<accession>A0A7V3YHB6</accession>
<dbReference type="GO" id="GO:0017061">
    <property type="term" value="F:S-methyl-5-thioadenosine phosphorylase activity"/>
    <property type="evidence" value="ECO:0007669"/>
    <property type="project" value="UniProtKB-EC"/>
</dbReference>
<name>A0A7V3YHB6_9BACT</name>
<comment type="catalytic activity">
    <reaction evidence="9">
        <text>S-methyl-5'-thioadenosine + phosphate = 5-(methylsulfanyl)-alpha-D-ribose 1-phosphate + adenine</text>
        <dbReference type="Rhea" id="RHEA:11852"/>
        <dbReference type="ChEBI" id="CHEBI:16708"/>
        <dbReference type="ChEBI" id="CHEBI:17509"/>
        <dbReference type="ChEBI" id="CHEBI:43474"/>
        <dbReference type="ChEBI" id="CHEBI:58533"/>
        <dbReference type="EC" id="2.4.2.28"/>
    </reaction>
    <physiologicalReaction direction="left-to-right" evidence="9">
        <dbReference type="Rhea" id="RHEA:11853"/>
    </physiologicalReaction>
</comment>
<comment type="similarity">
    <text evidence="2">Belongs to the purine nucleoside phosphorylase YfiH/LACC1 family.</text>
</comment>
<sequence length="240" mass="26586">MQLEERGGVLVLRFTSLLRFPQLEHFFVTRRTPYDVCTESGREAIARLFGTGPIFVPSQVHGADFLVFEEKLWYNASCRMVDALLAGKKNQYLGILVADCVPLLLFAPEQEVVALVHAGWRGVARGIHIRVVEAMERLFSASPSAIWAGVGPAIGPCCFEVGEDVLGALGREREAFVERRAGRTFVDLKGIVVEDLLARGLLRERLEVSSLCTCCEEDLLCSFRRDRSAARCLLVAGMRG</sequence>
<dbReference type="AlphaFoldDB" id="A0A7V3YHB6"/>
<evidence type="ECO:0000256" key="9">
    <source>
        <dbReference type="ARBA" id="ARBA00049893"/>
    </source>
</evidence>
<comment type="catalytic activity">
    <reaction evidence="7">
        <text>adenosine + H2O + H(+) = inosine + NH4(+)</text>
        <dbReference type="Rhea" id="RHEA:24408"/>
        <dbReference type="ChEBI" id="CHEBI:15377"/>
        <dbReference type="ChEBI" id="CHEBI:15378"/>
        <dbReference type="ChEBI" id="CHEBI:16335"/>
        <dbReference type="ChEBI" id="CHEBI:17596"/>
        <dbReference type="ChEBI" id="CHEBI:28938"/>
        <dbReference type="EC" id="3.5.4.4"/>
    </reaction>
    <physiologicalReaction direction="left-to-right" evidence="7">
        <dbReference type="Rhea" id="RHEA:24409"/>
    </physiologicalReaction>
</comment>
<evidence type="ECO:0000313" key="10">
    <source>
        <dbReference type="EMBL" id="HGI30841.1"/>
    </source>
</evidence>
<dbReference type="EMBL" id="DTFV01000085">
    <property type="protein sequence ID" value="HGI30841.1"/>
    <property type="molecule type" value="Genomic_DNA"/>
</dbReference>
<organism evidence="10">
    <name type="scientific">Candidatus Caldatribacterium californiense</name>
    <dbReference type="NCBI Taxonomy" id="1454726"/>
    <lineage>
        <taxon>Bacteria</taxon>
        <taxon>Pseudomonadati</taxon>
        <taxon>Atribacterota</taxon>
        <taxon>Atribacteria</taxon>
        <taxon>Atribacterales</taxon>
        <taxon>Candidatus Caldatribacteriaceae</taxon>
        <taxon>Candidatus Caldatribacterium</taxon>
    </lineage>
</organism>
<dbReference type="PANTHER" id="PTHR30616">
    <property type="entry name" value="UNCHARACTERIZED PROTEIN YFIH"/>
    <property type="match status" value="1"/>
</dbReference>
<dbReference type="Pfam" id="PF02578">
    <property type="entry name" value="Cu-oxidase_4"/>
    <property type="match status" value="1"/>
</dbReference>
<proteinExistence type="inferred from homology"/>
<keyword evidence="4" id="KW-0479">Metal-binding</keyword>
<evidence type="ECO:0000256" key="8">
    <source>
        <dbReference type="ARBA" id="ARBA00048968"/>
    </source>
</evidence>
<dbReference type="InterPro" id="IPR003730">
    <property type="entry name" value="Cu_polyphenol_OxRdtase"/>
</dbReference>
<dbReference type="CDD" id="cd16833">
    <property type="entry name" value="YfiH"/>
    <property type="match status" value="1"/>
</dbReference>
<comment type="catalytic activity">
    <reaction evidence="1">
        <text>inosine + phosphate = alpha-D-ribose 1-phosphate + hypoxanthine</text>
        <dbReference type="Rhea" id="RHEA:27646"/>
        <dbReference type="ChEBI" id="CHEBI:17368"/>
        <dbReference type="ChEBI" id="CHEBI:17596"/>
        <dbReference type="ChEBI" id="CHEBI:43474"/>
        <dbReference type="ChEBI" id="CHEBI:57720"/>
        <dbReference type="EC" id="2.4.2.1"/>
    </reaction>
    <physiologicalReaction direction="left-to-right" evidence="1">
        <dbReference type="Rhea" id="RHEA:27647"/>
    </physiologicalReaction>
</comment>
<dbReference type="Gene3D" id="3.60.140.10">
    <property type="entry name" value="CNF1/YfiH-like putative cysteine hydrolases"/>
    <property type="match status" value="1"/>
</dbReference>
<evidence type="ECO:0000256" key="7">
    <source>
        <dbReference type="ARBA" id="ARBA00047989"/>
    </source>
</evidence>
<dbReference type="SUPFAM" id="SSF64438">
    <property type="entry name" value="CNF1/YfiH-like putative cysteine hydrolases"/>
    <property type="match status" value="1"/>
</dbReference>
<evidence type="ECO:0000256" key="5">
    <source>
        <dbReference type="ARBA" id="ARBA00022801"/>
    </source>
</evidence>
<evidence type="ECO:0000256" key="6">
    <source>
        <dbReference type="ARBA" id="ARBA00022833"/>
    </source>
</evidence>
<keyword evidence="6" id="KW-0862">Zinc</keyword>
<keyword evidence="3" id="KW-0808">Transferase</keyword>
<comment type="caution">
    <text evidence="10">The sequence shown here is derived from an EMBL/GenBank/DDBJ whole genome shotgun (WGS) entry which is preliminary data.</text>
</comment>
<dbReference type="GO" id="GO:0016787">
    <property type="term" value="F:hydrolase activity"/>
    <property type="evidence" value="ECO:0007669"/>
    <property type="project" value="UniProtKB-KW"/>
</dbReference>
<evidence type="ECO:0000256" key="2">
    <source>
        <dbReference type="ARBA" id="ARBA00007353"/>
    </source>
</evidence>
<dbReference type="GO" id="GO:0005507">
    <property type="term" value="F:copper ion binding"/>
    <property type="evidence" value="ECO:0007669"/>
    <property type="project" value="TreeGrafter"/>
</dbReference>
<dbReference type="InterPro" id="IPR011324">
    <property type="entry name" value="Cytotoxic_necrot_fac-like_cat"/>
</dbReference>
<evidence type="ECO:0000256" key="4">
    <source>
        <dbReference type="ARBA" id="ARBA00022723"/>
    </source>
</evidence>
<protein>
    <submittedName>
        <fullName evidence="10">Laccase domain-containing protein</fullName>
    </submittedName>
</protein>
<reference evidence="10" key="1">
    <citation type="journal article" date="2020" name="mSystems">
        <title>Genome- and Community-Level Interaction Insights into Carbon Utilization and Element Cycling Functions of Hydrothermarchaeota in Hydrothermal Sediment.</title>
        <authorList>
            <person name="Zhou Z."/>
            <person name="Liu Y."/>
            <person name="Xu W."/>
            <person name="Pan J."/>
            <person name="Luo Z.H."/>
            <person name="Li M."/>
        </authorList>
    </citation>
    <scope>NUCLEOTIDE SEQUENCE [LARGE SCALE GENOMIC DNA]</scope>
    <source>
        <strain evidence="10">SpSt-747</strain>
    </source>
</reference>
<dbReference type="PANTHER" id="PTHR30616:SF2">
    <property type="entry name" value="PURINE NUCLEOSIDE PHOSPHORYLASE LACC1"/>
    <property type="match status" value="1"/>
</dbReference>
<evidence type="ECO:0000256" key="3">
    <source>
        <dbReference type="ARBA" id="ARBA00022679"/>
    </source>
</evidence>
<evidence type="ECO:0000256" key="1">
    <source>
        <dbReference type="ARBA" id="ARBA00000553"/>
    </source>
</evidence>
<gene>
    <name evidence="10" type="ORF">ENV30_05990</name>
</gene>
<dbReference type="InterPro" id="IPR038371">
    <property type="entry name" value="Cu_polyphenol_OxRdtase_sf"/>
</dbReference>
<keyword evidence="5" id="KW-0378">Hydrolase</keyword>